<dbReference type="GO" id="GO:0051011">
    <property type="term" value="F:microtubule minus-end binding"/>
    <property type="evidence" value="ECO:0007669"/>
    <property type="project" value="TreeGrafter"/>
</dbReference>
<dbReference type="Pfam" id="PF14735">
    <property type="entry name" value="HAUS4"/>
    <property type="match status" value="1"/>
</dbReference>
<comment type="caution">
    <text evidence="2">The sequence shown here is derived from an EMBL/GenBank/DDBJ whole genome shotgun (WGS) entry which is preliminary data.</text>
</comment>
<dbReference type="EMBL" id="JAATIQ010000497">
    <property type="protein sequence ID" value="KAF4353661.1"/>
    <property type="molecule type" value="Genomic_DNA"/>
</dbReference>
<evidence type="ECO:0000313" key="4">
    <source>
        <dbReference type="Proteomes" id="UP000583929"/>
    </source>
</evidence>
<sequence length="436" mass="49688">MMKGLHQGQNLPPDVTQVIEQLERHCLAPDDSLVSKSCYYDLQLAREEMFRERLRYLEAMAIYSEAIAMVEDYQQAVSVANLGGIRDVQGLFMQLGLKNSPQVYETLEHRMVVAEAAQRLRLPLISKDGEFREEEIEKCSILSRSSLDSTSSSITISSTSNSTNYTTANSTSSAANTILSIATDSEPGVGGVPNRFLGITPAYLWQSQLQQNPLSIDMTEYQLCLSREIEARLKAKCDTLADAFIMDDIAFAVVDSSSGHQNSSTRIPERVKFIIEEIEREEATLREDLYSADRKFAEYYSVLEQILGVLIKLVKDLKLQHQHKYDELQKTWLCKRCETMSAKLRVLENVLLLETYTQESIPALHKIRKYLVEATEEASIAYNKAVTRLREYQGVDPHFDSIAKQYREIVKDLETMQWTIHQVEMDLKRLPDHPNA</sequence>
<dbReference type="GO" id="GO:0051225">
    <property type="term" value="P:spindle assembly"/>
    <property type="evidence" value="ECO:0007669"/>
    <property type="project" value="InterPro"/>
</dbReference>
<dbReference type="InterPro" id="IPR029327">
    <property type="entry name" value="HAUS4"/>
</dbReference>
<proteinExistence type="predicted"/>
<dbReference type="Proteomes" id="UP000525078">
    <property type="component" value="Unassembled WGS sequence"/>
</dbReference>
<name>A0A7J6HL84_CANSA</name>
<dbReference type="Proteomes" id="UP000583929">
    <property type="component" value="Unassembled WGS sequence"/>
</dbReference>
<dbReference type="GO" id="GO:0070652">
    <property type="term" value="C:HAUS complex"/>
    <property type="evidence" value="ECO:0007669"/>
    <property type="project" value="InterPro"/>
</dbReference>
<dbReference type="EMBL" id="JAATIP010000004">
    <property type="protein sequence ID" value="KAF4395996.1"/>
    <property type="molecule type" value="Genomic_DNA"/>
</dbReference>
<accession>A0A7J6HL84</accession>
<dbReference type="AlphaFoldDB" id="A0A7J6HL84"/>
<organism evidence="2 3">
    <name type="scientific">Cannabis sativa</name>
    <name type="common">Hemp</name>
    <name type="synonym">Marijuana</name>
    <dbReference type="NCBI Taxonomy" id="3483"/>
    <lineage>
        <taxon>Eukaryota</taxon>
        <taxon>Viridiplantae</taxon>
        <taxon>Streptophyta</taxon>
        <taxon>Embryophyta</taxon>
        <taxon>Tracheophyta</taxon>
        <taxon>Spermatophyta</taxon>
        <taxon>Magnoliopsida</taxon>
        <taxon>eudicotyledons</taxon>
        <taxon>Gunneridae</taxon>
        <taxon>Pentapetalae</taxon>
        <taxon>rosids</taxon>
        <taxon>fabids</taxon>
        <taxon>Rosales</taxon>
        <taxon>Cannabaceae</taxon>
        <taxon>Cannabis</taxon>
    </lineage>
</organism>
<evidence type="ECO:0000313" key="2">
    <source>
        <dbReference type="EMBL" id="KAF4395996.1"/>
    </source>
</evidence>
<evidence type="ECO:0000313" key="1">
    <source>
        <dbReference type="EMBL" id="KAF4353661.1"/>
    </source>
</evidence>
<evidence type="ECO:0008006" key="5">
    <source>
        <dbReference type="Google" id="ProtNLM"/>
    </source>
</evidence>
<evidence type="ECO:0000313" key="3">
    <source>
        <dbReference type="Proteomes" id="UP000525078"/>
    </source>
</evidence>
<keyword evidence="4" id="KW-1185">Reference proteome</keyword>
<reference evidence="3 4" key="1">
    <citation type="journal article" date="2020" name="bioRxiv">
        <title>Sequence and annotation of 42 cannabis genomes reveals extensive copy number variation in cannabinoid synthesis and pathogen resistance genes.</title>
        <authorList>
            <person name="Mckernan K.J."/>
            <person name="Helbert Y."/>
            <person name="Kane L.T."/>
            <person name="Ebling H."/>
            <person name="Zhang L."/>
            <person name="Liu B."/>
            <person name="Eaton Z."/>
            <person name="Mclaughlin S."/>
            <person name="Kingan S."/>
            <person name="Baybayan P."/>
            <person name="Concepcion G."/>
            <person name="Jordan M."/>
            <person name="Riva A."/>
            <person name="Barbazuk W."/>
            <person name="Harkins T."/>
        </authorList>
    </citation>
    <scope>NUCLEOTIDE SEQUENCE [LARGE SCALE GENOMIC DNA]</scope>
    <source>
        <strain evidence="3 4">cv. Jamaican Lion 4</strain>
        <strain evidence="1">Father</strain>
        <strain evidence="2">Mother</strain>
        <tissue evidence="2">Leaf</tissue>
    </source>
</reference>
<dbReference type="PANTHER" id="PTHR16219">
    <property type="entry name" value="AUGMIN SUBUNIT 4 FAMILY MEMBER"/>
    <property type="match status" value="1"/>
</dbReference>
<protein>
    <recommendedName>
        <fullName evidence="5">AUGMIN subunit 4</fullName>
    </recommendedName>
</protein>
<dbReference type="PANTHER" id="PTHR16219:SF1">
    <property type="entry name" value="HAUS AUGMIN-LIKE COMPLEX SUBUNIT 4"/>
    <property type="match status" value="1"/>
</dbReference>
<gene>
    <name evidence="2" type="ORF">F8388_013165</name>
    <name evidence="1" type="ORF">G4B88_028315</name>
</gene>